<evidence type="ECO:0000313" key="1">
    <source>
        <dbReference type="EMBL" id="KZT10057.1"/>
    </source>
</evidence>
<dbReference type="RefSeq" id="XP_040767797.1">
    <property type="nucleotide sequence ID" value="XM_040902594.1"/>
</dbReference>
<organism evidence="1 2">
    <name type="scientific">Laetiporus sulphureus 93-53</name>
    <dbReference type="NCBI Taxonomy" id="1314785"/>
    <lineage>
        <taxon>Eukaryota</taxon>
        <taxon>Fungi</taxon>
        <taxon>Dikarya</taxon>
        <taxon>Basidiomycota</taxon>
        <taxon>Agaricomycotina</taxon>
        <taxon>Agaricomycetes</taxon>
        <taxon>Polyporales</taxon>
        <taxon>Laetiporus</taxon>
    </lineage>
</organism>
<keyword evidence="2" id="KW-1185">Reference proteome</keyword>
<dbReference type="OrthoDB" id="2629491at2759"/>
<dbReference type="EMBL" id="KV427610">
    <property type="protein sequence ID" value="KZT10057.1"/>
    <property type="molecule type" value="Genomic_DNA"/>
</dbReference>
<gene>
    <name evidence="1" type="ORF">LAESUDRAFT_470226</name>
</gene>
<dbReference type="InParanoid" id="A0A165GA67"/>
<reference evidence="1 2" key="1">
    <citation type="journal article" date="2016" name="Mol. Biol. Evol.">
        <title>Comparative Genomics of Early-Diverging Mushroom-Forming Fungi Provides Insights into the Origins of Lignocellulose Decay Capabilities.</title>
        <authorList>
            <person name="Nagy L.G."/>
            <person name="Riley R."/>
            <person name="Tritt A."/>
            <person name="Adam C."/>
            <person name="Daum C."/>
            <person name="Floudas D."/>
            <person name="Sun H."/>
            <person name="Yadav J.S."/>
            <person name="Pangilinan J."/>
            <person name="Larsson K.H."/>
            <person name="Matsuura K."/>
            <person name="Barry K."/>
            <person name="Labutti K."/>
            <person name="Kuo R."/>
            <person name="Ohm R.A."/>
            <person name="Bhattacharya S.S."/>
            <person name="Shirouzu T."/>
            <person name="Yoshinaga Y."/>
            <person name="Martin F.M."/>
            <person name="Grigoriev I.V."/>
            <person name="Hibbett D.S."/>
        </authorList>
    </citation>
    <scope>NUCLEOTIDE SEQUENCE [LARGE SCALE GENOMIC DNA]</scope>
    <source>
        <strain evidence="1 2">93-53</strain>
    </source>
</reference>
<dbReference type="GeneID" id="63819625"/>
<evidence type="ECO:0000313" key="2">
    <source>
        <dbReference type="Proteomes" id="UP000076871"/>
    </source>
</evidence>
<accession>A0A165GA67</accession>
<dbReference type="AlphaFoldDB" id="A0A165GA67"/>
<protein>
    <submittedName>
        <fullName evidence="1">Uncharacterized protein</fullName>
    </submittedName>
</protein>
<name>A0A165GA67_9APHY</name>
<sequence>MLPSMSRDAHVITSHHSRAPPLIGLDKFSRLQPWANHVVNVERTLTISIEERSFRYSLAGIIYHGANHFTCRFFDSAGTSWYHDGADAGRECIYRLARLDDHISLARSSYKVHNPFGF</sequence>
<proteinExistence type="predicted"/>
<dbReference type="Proteomes" id="UP000076871">
    <property type="component" value="Unassembled WGS sequence"/>
</dbReference>